<reference evidence="1" key="1">
    <citation type="journal article" date="2014" name="Int. J. Syst. Evol. Microbiol.">
        <title>Complete genome sequence of Corynebacterium casei LMG S-19264T (=DSM 44701T), isolated from a smear-ripened cheese.</title>
        <authorList>
            <consortium name="US DOE Joint Genome Institute (JGI-PGF)"/>
            <person name="Walter F."/>
            <person name="Albersmeier A."/>
            <person name="Kalinowski J."/>
            <person name="Ruckert C."/>
        </authorList>
    </citation>
    <scope>NUCLEOTIDE SEQUENCE</scope>
    <source>
        <strain evidence="1">KCTC 12113</strain>
    </source>
</reference>
<gene>
    <name evidence="1" type="ORF">GCM10007383_32400</name>
</gene>
<comment type="caution">
    <text evidence="1">The sequence shown here is derived from an EMBL/GenBank/DDBJ whole genome shotgun (WGS) entry which is preliminary data.</text>
</comment>
<dbReference type="Proteomes" id="UP000634668">
    <property type="component" value="Unassembled WGS sequence"/>
</dbReference>
<keyword evidence="2" id="KW-1185">Reference proteome</keyword>
<protein>
    <submittedName>
        <fullName evidence="1">Uncharacterized protein</fullName>
    </submittedName>
</protein>
<dbReference type="RefSeq" id="WP_026814371.1">
    <property type="nucleotide sequence ID" value="NZ_BMWP01000027.1"/>
</dbReference>
<proteinExistence type="predicted"/>
<sequence>MKKSLLIIILLSIEFITAQSVAKVEKYPLKAMDLVLFSFGVEHPITIGSIADSGEIHFNLPKDLTSINDEVKANFMSDAIFTLFSKCDNNYDRLSEDENIEAVNGGFISLSTQGNPYSGLLYMITDDALLPWLEDSYSNNAVIGSYYEVVYVASDFNYQGQCNATISNTENDTIETLYTYDINLKVGFNFIEYKIESVVEHQIPSMYEEDVYDKIAKPSKITVTSSTTTPQNTKWIGKYF</sequence>
<evidence type="ECO:0000313" key="2">
    <source>
        <dbReference type="Proteomes" id="UP000634668"/>
    </source>
</evidence>
<dbReference type="AlphaFoldDB" id="A0A918MQY7"/>
<name>A0A918MQY7_9FLAO</name>
<reference evidence="1" key="2">
    <citation type="submission" date="2020-09" db="EMBL/GenBank/DDBJ databases">
        <authorList>
            <person name="Sun Q."/>
            <person name="Kim S."/>
        </authorList>
    </citation>
    <scope>NUCLEOTIDE SEQUENCE</scope>
    <source>
        <strain evidence="1">KCTC 12113</strain>
    </source>
</reference>
<evidence type="ECO:0000313" key="1">
    <source>
        <dbReference type="EMBL" id="GGW45526.1"/>
    </source>
</evidence>
<dbReference type="EMBL" id="BMWP01000027">
    <property type="protein sequence ID" value="GGW45526.1"/>
    <property type="molecule type" value="Genomic_DNA"/>
</dbReference>
<accession>A0A918MQY7</accession>
<organism evidence="1 2">
    <name type="scientific">Arenibacter certesii</name>
    <dbReference type="NCBI Taxonomy" id="228955"/>
    <lineage>
        <taxon>Bacteria</taxon>
        <taxon>Pseudomonadati</taxon>
        <taxon>Bacteroidota</taxon>
        <taxon>Flavobacteriia</taxon>
        <taxon>Flavobacteriales</taxon>
        <taxon>Flavobacteriaceae</taxon>
        <taxon>Arenibacter</taxon>
    </lineage>
</organism>